<feature type="domain" description="Methyltransferase type 11" evidence="1">
    <location>
        <begin position="44"/>
        <end position="134"/>
    </location>
</feature>
<evidence type="ECO:0000259" key="1">
    <source>
        <dbReference type="Pfam" id="PF08241"/>
    </source>
</evidence>
<sequence length="254" mass="26370">MDGAEDDAWSAVAAEWARLWGDFADPVRRAISEATGIRPGTRVLDVGCGSGEFLRALAETGAECSGIDPAAAMVELSRSRVPGADIRRGTVESLPWPDASFDVVVAINALQFADDPDAALAEMTRVTVAGGFVAVANWADAPCNDIHVLEQAVAASFEEELPPDDDLRLPGGLAGFFRRGGLTPVVTGLIDAPWDAADDDALVRGILLGEDEEGLSGGAETVLAAAAPFRLHSGGYRLNNALRFAVGTTAPSVG</sequence>
<dbReference type="SUPFAM" id="SSF53335">
    <property type="entry name" value="S-adenosyl-L-methionine-dependent methyltransferases"/>
    <property type="match status" value="1"/>
</dbReference>
<dbReference type="Pfam" id="PF08241">
    <property type="entry name" value="Methyltransf_11"/>
    <property type="match status" value="1"/>
</dbReference>
<dbReference type="RefSeq" id="WP_121672072.1">
    <property type="nucleotide sequence ID" value="NZ_BMXM01000001.1"/>
</dbReference>
<dbReference type="InterPro" id="IPR029063">
    <property type="entry name" value="SAM-dependent_MTases_sf"/>
</dbReference>
<dbReference type="GO" id="GO:0032259">
    <property type="term" value="P:methylation"/>
    <property type="evidence" value="ECO:0007669"/>
    <property type="project" value="UniProtKB-KW"/>
</dbReference>
<protein>
    <submittedName>
        <fullName evidence="2">Class I SAM-dependent methyltransferase</fullName>
    </submittedName>
</protein>
<dbReference type="InterPro" id="IPR013216">
    <property type="entry name" value="Methyltransf_11"/>
</dbReference>
<evidence type="ECO:0000313" key="3">
    <source>
        <dbReference type="Proteomes" id="UP000270299"/>
    </source>
</evidence>
<gene>
    <name evidence="2" type="ORF">D9V29_04135</name>
</gene>
<accession>A0A3L6ZXX7</accession>
<dbReference type="PANTHER" id="PTHR43591:SF24">
    <property type="entry name" value="2-METHOXY-6-POLYPRENYL-1,4-BENZOQUINOL METHYLASE, MITOCHONDRIAL"/>
    <property type="match status" value="1"/>
</dbReference>
<dbReference type="CDD" id="cd02440">
    <property type="entry name" value="AdoMet_MTases"/>
    <property type="match status" value="1"/>
</dbReference>
<reference evidence="2 3" key="1">
    <citation type="submission" date="2018-10" db="EMBL/GenBank/DDBJ databases">
        <authorList>
            <person name="Li J."/>
        </authorList>
    </citation>
    <scope>NUCLEOTIDE SEQUENCE [LARGE SCALE GENOMIC DNA]</scope>
    <source>
        <strain evidence="2 3">CCTCC AB209002</strain>
    </source>
</reference>
<dbReference type="PANTHER" id="PTHR43591">
    <property type="entry name" value="METHYLTRANSFERASE"/>
    <property type="match status" value="1"/>
</dbReference>
<keyword evidence="2" id="KW-0489">Methyltransferase</keyword>
<evidence type="ECO:0000313" key="2">
    <source>
        <dbReference type="EMBL" id="RLP72351.1"/>
    </source>
</evidence>
<dbReference type="Proteomes" id="UP000270299">
    <property type="component" value="Unassembled WGS sequence"/>
</dbReference>
<dbReference type="GO" id="GO:0008757">
    <property type="term" value="F:S-adenosylmethionine-dependent methyltransferase activity"/>
    <property type="evidence" value="ECO:0007669"/>
    <property type="project" value="InterPro"/>
</dbReference>
<keyword evidence="3" id="KW-1185">Reference proteome</keyword>
<dbReference type="AlphaFoldDB" id="A0A3L6ZXX7"/>
<proteinExistence type="predicted"/>
<keyword evidence="2" id="KW-0808">Transferase</keyword>
<name>A0A3L6ZXX7_9MICO</name>
<comment type="caution">
    <text evidence="2">The sequence shown here is derived from an EMBL/GenBank/DDBJ whole genome shotgun (WGS) entry which is preliminary data.</text>
</comment>
<dbReference type="Gene3D" id="3.40.50.150">
    <property type="entry name" value="Vaccinia Virus protein VP39"/>
    <property type="match status" value="1"/>
</dbReference>
<dbReference type="EMBL" id="RCUV01000005">
    <property type="protein sequence ID" value="RLP72351.1"/>
    <property type="molecule type" value="Genomic_DNA"/>
</dbReference>
<dbReference type="OrthoDB" id="9805171at2"/>
<organism evidence="2 3">
    <name type="scientific">Mycetocola manganoxydans</name>
    <dbReference type="NCBI Taxonomy" id="699879"/>
    <lineage>
        <taxon>Bacteria</taxon>
        <taxon>Bacillati</taxon>
        <taxon>Actinomycetota</taxon>
        <taxon>Actinomycetes</taxon>
        <taxon>Micrococcales</taxon>
        <taxon>Microbacteriaceae</taxon>
        <taxon>Mycetocola</taxon>
    </lineage>
</organism>